<feature type="transmembrane region" description="Helical" evidence="9">
    <location>
        <begin position="605"/>
        <end position="627"/>
    </location>
</feature>
<dbReference type="InterPro" id="IPR002490">
    <property type="entry name" value="V-ATPase_116kDa_su"/>
</dbReference>
<evidence type="ECO:0000256" key="8">
    <source>
        <dbReference type="SAM" id="Coils"/>
    </source>
</evidence>
<dbReference type="GO" id="GO:0007035">
    <property type="term" value="P:vacuolar acidification"/>
    <property type="evidence" value="ECO:0007669"/>
    <property type="project" value="TreeGrafter"/>
</dbReference>
<dbReference type="Pfam" id="PF01496">
    <property type="entry name" value="V_ATPase_I"/>
    <property type="match status" value="1"/>
</dbReference>
<keyword evidence="5 9" id="KW-1133">Transmembrane helix</keyword>
<keyword evidence="7 9" id="KW-0472">Membrane</keyword>
<gene>
    <name evidence="10" type="ORF">ABG79_02327</name>
</gene>
<dbReference type="STRING" id="908809.ABG79_02327"/>
<comment type="subcellular location">
    <subcellularLocation>
        <location evidence="1">Membrane</location>
        <topology evidence="1">Multi-pass membrane protein</topology>
    </subcellularLocation>
</comment>
<evidence type="ECO:0000256" key="4">
    <source>
        <dbReference type="ARBA" id="ARBA00022692"/>
    </source>
</evidence>
<feature type="transmembrane region" description="Helical" evidence="9">
    <location>
        <begin position="481"/>
        <end position="502"/>
    </location>
</feature>
<feature type="transmembrane region" description="Helical" evidence="9">
    <location>
        <begin position="573"/>
        <end position="593"/>
    </location>
</feature>
<sequence>MAVAKMEMINLVGHLDFLDEVCKRIIMSESVHMLNAINEISENNFPIMDVDDIDALADINYIRPYSSRKDLKDVEKKINAIIDIFDLNKKVKKEFLRERYDFRQDVIEVNELYNLLQERHSSFLELEEEHRELDELKSYLIHIKDVDVNLNELFNLKYIKFKIGKLNKYDMDKVKKNYENISGIVLKFFQTTDYSLVMIFYPTAVENEVLRILNSVNFDELKFKYKFSGTAMEWIEWIEIRKIEIREEIQKLRDEILHIKKEYGSRAEKYYSKFVMETKIEELKNNIAVTNEFFYISGWIPSIHKKRLNKMLEDIDERVIVIYKDMGDVREGLEPPTYLSNGYLIRPFESIVKMYGIPSYKELDPTAFVGISYMLLFGAMFGDLGQGLVLFLIGEILNRIKHRPNLGGVLSRLGISSMAFGLIYGSFFGFEDILPTYIVRPMVEINKVLILAVAFGVILLSVGFFYNLVNCYRNNDLEEGIFSRNGVAGLVFYWMLLYYIIIKVEGREGFLPDGAILFILAFALILILFKEPIVNILKGEKRLYHESVSDYYIEGGFGIAETLLSLLSNTLSFIRVGAFAINHVGLFLAFETLAKMMHGGVGGALMLVLGNIVIIGLEGLIVFIQGLRLEYYELFSKFFKATGYEYSPICIRG</sequence>
<dbReference type="AlphaFoldDB" id="A0A0R3JXI2"/>
<feature type="transmembrane region" description="Helical" evidence="9">
    <location>
        <begin position="373"/>
        <end position="397"/>
    </location>
</feature>
<keyword evidence="11" id="KW-1185">Reference proteome</keyword>
<evidence type="ECO:0000256" key="2">
    <source>
        <dbReference type="ARBA" id="ARBA00009904"/>
    </source>
</evidence>
<dbReference type="PANTHER" id="PTHR11629:SF63">
    <property type="entry name" value="V-TYPE PROTON ATPASE SUBUNIT A"/>
    <property type="match status" value="1"/>
</dbReference>
<dbReference type="GO" id="GO:0016471">
    <property type="term" value="C:vacuolar proton-transporting V-type ATPase complex"/>
    <property type="evidence" value="ECO:0007669"/>
    <property type="project" value="TreeGrafter"/>
</dbReference>
<evidence type="ECO:0000256" key="1">
    <source>
        <dbReference type="ARBA" id="ARBA00004141"/>
    </source>
</evidence>
<evidence type="ECO:0000256" key="5">
    <source>
        <dbReference type="ARBA" id="ARBA00022989"/>
    </source>
</evidence>
<dbReference type="OrthoDB" id="9803814at2"/>
<evidence type="ECO:0000313" key="10">
    <source>
        <dbReference type="EMBL" id="KRQ85902.1"/>
    </source>
</evidence>
<evidence type="ECO:0000256" key="7">
    <source>
        <dbReference type="ARBA" id="ARBA00023136"/>
    </source>
</evidence>
<dbReference type="GO" id="GO:0051117">
    <property type="term" value="F:ATPase binding"/>
    <property type="evidence" value="ECO:0007669"/>
    <property type="project" value="TreeGrafter"/>
</dbReference>
<dbReference type="GO" id="GO:0046961">
    <property type="term" value="F:proton-transporting ATPase activity, rotational mechanism"/>
    <property type="evidence" value="ECO:0007669"/>
    <property type="project" value="InterPro"/>
</dbReference>
<protein>
    <submittedName>
        <fullName evidence="10">V-type ATP synthase subunit I</fullName>
    </submittedName>
</protein>
<feature type="transmembrane region" description="Helical" evidence="9">
    <location>
        <begin position="514"/>
        <end position="530"/>
    </location>
</feature>
<evidence type="ECO:0000313" key="11">
    <source>
        <dbReference type="Proteomes" id="UP000052015"/>
    </source>
</evidence>
<feature type="coiled-coil region" evidence="8">
    <location>
        <begin position="235"/>
        <end position="262"/>
    </location>
</feature>
<comment type="caution">
    <text evidence="10">The sequence shown here is derived from an EMBL/GenBank/DDBJ whole genome shotgun (WGS) entry which is preliminary data.</text>
</comment>
<accession>A0A0R3JXI2</accession>
<keyword evidence="6" id="KW-0406">Ion transport</keyword>
<dbReference type="GO" id="GO:0033179">
    <property type="term" value="C:proton-transporting V-type ATPase, V0 domain"/>
    <property type="evidence" value="ECO:0007669"/>
    <property type="project" value="InterPro"/>
</dbReference>
<dbReference type="PANTHER" id="PTHR11629">
    <property type="entry name" value="VACUOLAR PROTON ATPASES"/>
    <property type="match status" value="1"/>
</dbReference>
<organism evidence="10 11">
    <name type="scientific">Caloramator mitchellensis</name>
    <dbReference type="NCBI Taxonomy" id="908809"/>
    <lineage>
        <taxon>Bacteria</taxon>
        <taxon>Bacillati</taxon>
        <taxon>Bacillota</taxon>
        <taxon>Clostridia</taxon>
        <taxon>Eubacteriales</taxon>
        <taxon>Clostridiaceae</taxon>
        <taxon>Caloramator</taxon>
    </lineage>
</organism>
<dbReference type="PATRIC" id="fig|908809.3.peg.2316"/>
<feature type="transmembrane region" description="Helical" evidence="9">
    <location>
        <begin position="448"/>
        <end position="469"/>
    </location>
</feature>
<comment type="similarity">
    <text evidence="2">Belongs to the V-ATPase 116 kDa subunit family.</text>
</comment>
<dbReference type="RefSeq" id="WP_057979607.1">
    <property type="nucleotide sequence ID" value="NZ_LKHP01000021.1"/>
</dbReference>
<name>A0A0R3JXI2_CALMK</name>
<dbReference type="EMBL" id="LKHP01000021">
    <property type="protein sequence ID" value="KRQ85902.1"/>
    <property type="molecule type" value="Genomic_DNA"/>
</dbReference>
<dbReference type="Proteomes" id="UP000052015">
    <property type="component" value="Unassembled WGS sequence"/>
</dbReference>
<evidence type="ECO:0000256" key="6">
    <source>
        <dbReference type="ARBA" id="ARBA00023065"/>
    </source>
</evidence>
<keyword evidence="3" id="KW-0813">Transport</keyword>
<keyword evidence="4 9" id="KW-0812">Transmembrane</keyword>
<proteinExistence type="inferred from homology"/>
<keyword evidence="8" id="KW-0175">Coiled coil</keyword>
<evidence type="ECO:0000256" key="9">
    <source>
        <dbReference type="SAM" id="Phobius"/>
    </source>
</evidence>
<feature type="transmembrane region" description="Helical" evidence="9">
    <location>
        <begin position="409"/>
        <end position="428"/>
    </location>
</feature>
<evidence type="ECO:0000256" key="3">
    <source>
        <dbReference type="ARBA" id="ARBA00022448"/>
    </source>
</evidence>
<reference evidence="10 11" key="1">
    <citation type="submission" date="2015-09" db="EMBL/GenBank/DDBJ databases">
        <title>Draft genome sequence of a Caloramator mitchellensis, a moderate thermophile from the Great Artesian Basin of Australia.</title>
        <authorList>
            <person name="Patel B.K."/>
        </authorList>
    </citation>
    <scope>NUCLEOTIDE SEQUENCE [LARGE SCALE GENOMIC DNA]</scope>
    <source>
        <strain evidence="10 11">VF08</strain>
    </source>
</reference>